<feature type="region of interest" description="Disordered" evidence="3">
    <location>
        <begin position="948"/>
        <end position="984"/>
    </location>
</feature>
<dbReference type="PANTHER" id="PTHR46312">
    <property type="entry name" value="NACHT DOMAIN-CONTAINING PROTEIN"/>
    <property type="match status" value="1"/>
</dbReference>
<evidence type="ECO:0000259" key="5">
    <source>
        <dbReference type="PROSITE" id="PS50837"/>
    </source>
</evidence>
<dbReference type="Pfam" id="PF05729">
    <property type="entry name" value="NACHT"/>
    <property type="match status" value="1"/>
</dbReference>
<name>A0A8J9ZT15_BRALA</name>
<dbReference type="Pfam" id="PF00531">
    <property type="entry name" value="Death"/>
    <property type="match status" value="1"/>
</dbReference>
<evidence type="ECO:0000313" key="7">
    <source>
        <dbReference type="Proteomes" id="UP000838412"/>
    </source>
</evidence>
<dbReference type="InterPro" id="IPR027417">
    <property type="entry name" value="P-loop_NTPase"/>
</dbReference>
<evidence type="ECO:0000256" key="3">
    <source>
        <dbReference type="SAM" id="MobiDB-lite"/>
    </source>
</evidence>
<evidence type="ECO:0000256" key="2">
    <source>
        <dbReference type="ARBA" id="ARBA00022840"/>
    </source>
</evidence>
<gene>
    <name evidence="6" type="primary">NLRP3</name>
    <name evidence="6" type="ORF">BLAG_LOCUS16966</name>
</gene>
<keyword evidence="7" id="KW-1185">Reference proteome</keyword>
<evidence type="ECO:0000259" key="4">
    <source>
        <dbReference type="PROSITE" id="PS50017"/>
    </source>
</evidence>
<dbReference type="SUPFAM" id="SSF47986">
    <property type="entry name" value="DEATH domain"/>
    <property type="match status" value="1"/>
</dbReference>
<dbReference type="PROSITE" id="PS50017">
    <property type="entry name" value="DEATH_DOMAIN"/>
    <property type="match status" value="1"/>
</dbReference>
<accession>A0A8J9ZT15</accession>
<dbReference type="OrthoDB" id="120976at2759"/>
<organism evidence="6 7">
    <name type="scientific">Branchiostoma lanceolatum</name>
    <name type="common">Common lancelet</name>
    <name type="synonym">Amphioxus lanceolatum</name>
    <dbReference type="NCBI Taxonomy" id="7740"/>
    <lineage>
        <taxon>Eukaryota</taxon>
        <taxon>Metazoa</taxon>
        <taxon>Chordata</taxon>
        <taxon>Cephalochordata</taxon>
        <taxon>Leptocardii</taxon>
        <taxon>Amphioxiformes</taxon>
        <taxon>Branchiostomatidae</taxon>
        <taxon>Branchiostoma</taxon>
    </lineage>
</organism>
<evidence type="ECO:0000313" key="6">
    <source>
        <dbReference type="EMBL" id="CAH1261592.1"/>
    </source>
</evidence>
<dbReference type="SMART" id="SM00368">
    <property type="entry name" value="LRR_RI"/>
    <property type="match status" value="5"/>
</dbReference>
<keyword evidence="1" id="KW-0547">Nucleotide-binding</keyword>
<protein>
    <submittedName>
        <fullName evidence="6">NLRP3 protein</fullName>
    </submittedName>
</protein>
<reference evidence="6" key="1">
    <citation type="submission" date="2022-01" db="EMBL/GenBank/DDBJ databases">
        <authorList>
            <person name="Braso-Vives M."/>
        </authorList>
    </citation>
    <scope>NUCLEOTIDE SEQUENCE</scope>
</reference>
<dbReference type="InterPro" id="IPR007111">
    <property type="entry name" value="NACHT_NTPase"/>
</dbReference>
<dbReference type="PANTHER" id="PTHR46312:SF2">
    <property type="entry name" value="NUCLEOTIDE-BINDING OLIGOMERIZATION DOMAIN-CONTAINING PROTEIN 2-LIKE"/>
    <property type="match status" value="1"/>
</dbReference>
<dbReference type="InterPro" id="IPR032675">
    <property type="entry name" value="LRR_dom_sf"/>
</dbReference>
<dbReference type="Proteomes" id="UP000838412">
    <property type="component" value="Chromosome 4"/>
</dbReference>
<dbReference type="Gene3D" id="1.10.533.10">
    <property type="entry name" value="Death Domain, Fas"/>
    <property type="match status" value="1"/>
</dbReference>
<dbReference type="CDD" id="cd01670">
    <property type="entry name" value="Death"/>
    <property type="match status" value="1"/>
</dbReference>
<dbReference type="FunFam" id="1.10.533.10:FF:000095">
    <property type="entry name" value="Predicted protein"/>
    <property type="match status" value="1"/>
</dbReference>
<feature type="domain" description="Death" evidence="4">
    <location>
        <begin position="29"/>
        <end position="98"/>
    </location>
</feature>
<feature type="domain" description="NACHT" evidence="5">
    <location>
        <begin position="208"/>
        <end position="334"/>
    </location>
</feature>
<dbReference type="Gene3D" id="3.80.10.10">
    <property type="entry name" value="Ribonuclease Inhibitor"/>
    <property type="match status" value="1"/>
</dbReference>
<dbReference type="EMBL" id="OV696689">
    <property type="protein sequence ID" value="CAH1261592.1"/>
    <property type="molecule type" value="Genomic_DNA"/>
</dbReference>
<dbReference type="Pfam" id="PF13516">
    <property type="entry name" value="LRR_6"/>
    <property type="match status" value="2"/>
</dbReference>
<dbReference type="SUPFAM" id="SSF52540">
    <property type="entry name" value="P-loop containing nucleoside triphosphate hydrolases"/>
    <property type="match status" value="1"/>
</dbReference>
<dbReference type="GO" id="GO:0005524">
    <property type="term" value="F:ATP binding"/>
    <property type="evidence" value="ECO:0007669"/>
    <property type="project" value="UniProtKB-KW"/>
</dbReference>
<keyword evidence="2" id="KW-0067">ATP-binding</keyword>
<dbReference type="PROSITE" id="PS50837">
    <property type="entry name" value="NACHT"/>
    <property type="match status" value="1"/>
</dbReference>
<dbReference type="Gene3D" id="3.40.50.300">
    <property type="entry name" value="P-loop containing nucleotide triphosphate hydrolases"/>
    <property type="match status" value="1"/>
</dbReference>
<dbReference type="InterPro" id="IPR000488">
    <property type="entry name" value="Death_dom"/>
</dbReference>
<dbReference type="GO" id="GO:0007165">
    <property type="term" value="P:signal transduction"/>
    <property type="evidence" value="ECO:0007669"/>
    <property type="project" value="InterPro"/>
</dbReference>
<dbReference type="SUPFAM" id="SSF52047">
    <property type="entry name" value="RNI-like"/>
    <property type="match status" value="1"/>
</dbReference>
<dbReference type="InterPro" id="IPR001611">
    <property type="entry name" value="Leu-rich_rpt"/>
</dbReference>
<proteinExistence type="predicted"/>
<dbReference type="SMART" id="SM00005">
    <property type="entry name" value="DEATH"/>
    <property type="match status" value="1"/>
</dbReference>
<dbReference type="AlphaFoldDB" id="A0A8J9ZT15"/>
<dbReference type="InterPro" id="IPR011029">
    <property type="entry name" value="DEATH-like_dom_sf"/>
</dbReference>
<sequence length="1111" mass="123928">MIKMAEEQVSSQTGVRKYFFCAKEKVSSDWKDLAFHLGFGQADVDNIAGRNRDDKSRCMDLLEEWLKRNGERATIEALMEALSEANLQSTVDGLKSKYPEVDIPLTPCSQQERKKSVDQMPAQKGAHSEEETSIERAFQGSIRKYYELKLTQFKPLIWNDNFALTLSDLFTELELKQTREKHSGSAAKTKRLDDLFNANTTGKSKAQRCILIEAEPGGGKTTFMSKEALDAVSQKTELGKRHDIVLLIRLREVIKGETIEEIVWDQCVPETTHGVDVQSIKAILQRNESRVLFLLDGYDELRPEARAEGQAIPKLLSGKLYPNSTIVITSRPSAEVQQYAQPDCHARIIGFSFEHVMKYVRQYFTAVGKQELAQALTELLEENNLFRNLVTTPIFLMLVCLLWEEDQAMVSTGTMTGLYDNLLTCLVKKHCKREGMDMPTDGIPKDLADALLQLGKHALDALLMEETQLDLTEVERQNVNVNLLLKLGVVFAEVSASKLHPRKQLNFAHKTIQEFLAGRYFASVAVNEDIGDLLKLTSIDEVVKHSTLLQFACGCDSRVAQAVVCGLINFFATRFANIHEHATKFDQPEKEVANTFERFALLCLSILTERTEPEILQVVRQWLPFMKLRIYAMDRRQHAALKYFLQNLQPSDKPYIMILEVSGSDIDVVEYLEQTFTSPTPGLQLHLTLREAYFNSPDETSRLVSVLENVPRLSALVLGDGLYLTPETLQPIVRGFKHMALLEQLRIISNPELGDAGMEVLQVGLDCVPHLAVLQVDECNVTHMSMASLAPCLGKLSRLRELHFNDNEIGDIGLGSLKAPSHWATGAFTTVFPNFIAMRVLSLRRNGISPAGMGTLAPALRHLTGLLKLDLSCNSIGDTGVVWLADIIPCLMAMKVLRLRKTGISDKGISALVKPLAHLVELQILDVGHNIIGEWGVVSMIQTFCQPSSLDMEQNPPGDNASPQEPDSEELEATEAGQGTASQLQTPMSKLTEVYISHDYQPTPEHLSDTAAMAVAEALPRLPALQCLDLSEISMDAAGFNALVQAAEEHPTLRELTYTGEVLPEGLDTSARCLKRSFEFKRSVTSIISRLLWRFSFHLSLYVFDITSAGP</sequence>
<feature type="region of interest" description="Disordered" evidence="3">
    <location>
        <begin position="109"/>
        <end position="132"/>
    </location>
</feature>
<evidence type="ECO:0000256" key="1">
    <source>
        <dbReference type="ARBA" id="ARBA00022741"/>
    </source>
</evidence>